<organism evidence="2 3">
    <name type="scientific">Cavenderia fasciculata</name>
    <name type="common">Slime mold</name>
    <name type="synonym">Dictyostelium fasciculatum</name>
    <dbReference type="NCBI Taxonomy" id="261658"/>
    <lineage>
        <taxon>Eukaryota</taxon>
        <taxon>Amoebozoa</taxon>
        <taxon>Evosea</taxon>
        <taxon>Eumycetozoa</taxon>
        <taxon>Dictyostelia</taxon>
        <taxon>Acytosteliales</taxon>
        <taxon>Cavenderiaceae</taxon>
        <taxon>Cavenderia</taxon>
    </lineage>
</organism>
<protein>
    <submittedName>
        <fullName evidence="2">Uncharacterized protein</fullName>
    </submittedName>
</protein>
<feature type="compositionally biased region" description="Low complexity" evidence="1">
    <location>
        <begin position="265"/>
        <end position="280"/>
    </location>
</feature>
<dbReference type="RefSeq" id="XP_004350530.1">
    <property type="nucleotide sequence ID" value="XM_004350479.1"/>
</dbReference>
<feature type="region of interest" description="Disordered" evidence="1">
    <location>
        <begin position="1"/>
        <end position="123"/>
    </location>
</feature>
<feature type="compositionally biased region" description="Low complexity" evidence="1">
    <location>
        <begin position="111"/>
        <end position="123"/>
    </location>
</feature>
<dbReference type="AlphaFoldDB" id="F4QDM5"/>
<accession>F4QDM5</accession>
<feature type="compositionally biased region" description="Acidic residues" evidence="1">
    <location>
        <begin position="15"/>
        <end position="24"/>
    </location>
</feature>
<keyword evidence="3" id="KW-1185">Reference proteome</keyword>
<dbReference type="EMBL" id="GL883029">
    <property type="protein sequence ID" value="EGG13822.1"/>
    <property type="molecule type" value="Genomic_DNA"/>
</dbReference>
<evidence type="ECO:0000313" key="3">
    <source>
        <dbReference type="Proteomes" id="UP000007797"/>
    </source>
</evidence>
<feature type="region of interest" description="Disordered" evidence="1">
    <location>
        <begin position="258"/>
        <end position="280"/>
    </location>
</feature>
<dbReference type="Proteomes" id="UP000007797">
    <property type="component" value="Unassembled WGS sequence"/>
</dbReference>
<feature type="compositionally biased region" description="Low complexity" evidence="1">
    <location>
        <begin position="39"/>
        <end position="54"/>
    </location>
</feature>
<reference evidence="3" key="1">
    <citation type="journal article" date="2011" name="Genome Res.">
        <title>Phylogeny-wide analysis of social amoeba genomes highlights ancient origins for complex intercellular communication.</title>
        <authorList>
            <person name="Heidel A.J."/>
            <person name="Lawal H.M."/>
            <person name="Felder M."/>
            <person name="Schilde C."/>
            <person name="Helps N.R."/>
            <person name="Tunggal B."/>
            <person name="Rivero F."/>
            <person name="John U."/>
            <person name="Schleicher M."/>
            <person name="Eichinger L."/>
            <person name="Platzer M."/>
            <person name="Noegel A.A."/>
            <person name="Schaap P."/>
            <person name="Gloeckner G."/>
        </authorList>
    </citation>
    <scope>NUCLEOTIDE SEQUENCE [LARGE SCALE GENOMIC DNA]</scope>
    <source>
        <strain evidence="3">SH3</strain>
    </source>
</reference>
<dbReference type="KEGG" id="dfa:DFA_11583"/>
<evidence type="ECO:0000313" key="2">
    <source>
        <dbReference type="EMBL" id="EGG13822.1"/>
    </source>
</evidence>
<evidence type="ECO:0000256" key="1">
    <source>
        <dbReference type="SAM" id="MobiDB-lite"/>
    </source>
</evidence>
<sequence length="280" mass="30286">MFDQLPPADARPDAVEVEEVEEEVGVLARAPLTFTPHPTSSGTTTTSSSASSVSGIPRRYGSSLGSCNSTITSTSTTSTVSTTTQPVSRLSKPVPSSSIPQRKSIAPGAATSTNKPLETTTNTPTAETLSTKKKFITVTPTVDDDGDDIVVGTTSPPMIIGLDDKESLLDEKWLSRDVTAINNVEDLMQYSNTLVESLANIEMEIDSLNESNQFNQISDALANNIRDARKVKKEDDEFNWVEDSVDQALIEDDEIDFGESSFKKNNNNNNDDLNQSDNDD</sequence>
<proteinExistence type="predicted"/>
<feature type="compositionally biased region" description="Low complexity" evidence="1">
    <location>
        <begin position="69"/>
        <end position="84"/>
    </location>
</feature>
<gene>
    <name evidence="2" type="ORF">DFA_11583</name>
</gene>
<dbReference type="GeneID" id="14865621"/>
<name>F4QDM5_CACFS</name>